<dbReference type="HOGENOM" id="CLU_060715_0_0_3"/>
<dbReference type="EMBL" id="CP003630">
    <property type="protein sequence ID" value="AFZ17517.1"/>
    <property type="molecule type" value="Genomic_DNA"/>
</dbReference>
<sequence>MLIFINSSVVDNGDENSWDDETVLALENLASARREGKPLVMAKREIFKKIAQCRRLSQFARNTYNKLFNQSTQLESTQLESYLSAVTRYIELVNSCYEPEVVSNSGKQIIKVAPRFFNDSELVQKTILLCENIHDTILYETIAKIYLVWNNINIKIVCEGRGGGGNTISLEYINIQELKKRFCLCIVDSDKIAPDGNFGSTASLIQTQSDSNCINTQTFILDCREIENLIPNSILSELCSRNQERLKVLKIFENISSTAFEIRRFLDIKKGTRMKEIINASNPKIKSFWEVKTSLIPNISSSIDDWCQANWQCSNNSGECKCKISLGFGENTLSNTVEYLKHKNPHEIAKIVDKSMHSDWEKIGQVVMNWCIAGSPIRV</sequence>
<protein>
    <submittedName>
        <fullName evidence="1">Uncharacterized protein</fullName>
    </submittedName>
</protein>
<dbReference type="AlphaFoldDB" id="K9WDB7"/>
<reference evidence="1 2" key="1">
    <citation type="submission" date="2012-06" db="EMBL/GenBank/DDBJ databases">
        <title>Finished chromosome of genome of Microcoleus sp. PCC 7113.</title>
        <authorList>
            <consortium name="US DOE Joint Genome Institute"/>
            <person name="Gugger M."/>
            <person name="Coursin T."/>
            <person name="Rippka R."/>
            <person name="Tandeau De Marsac N."/>
            <person name="Huntemann M."/>
            <person name="Wei C.-L."/>
            <person name="Han J."/>
            <person name="Detter J.C."/>
            <person name="Han C."/>
            <person name="Tapia R."/>
            <person name="Chen A."/>
            <person name="Kyrpides N."/>
            <person name="Mavromatis K."/>
            <person name="Markowitz V."/>
            <person name="Szeto E."/>
            <person name="Ivanova N."/>
            <person name="Pagani I."/>
            <person name="Pati A."/>
            <person name="Goodwin L."/>
            <person name="Nordberg H.P."/>
            <person name="Cantor M.N."/>
            <person name="Hua S.X."/>
            <person name="Woyke T."/>
            <person name="Kerfeld C.A."/>
        </authorList>
    </citation>
    <scope>NUCLEOTIDE SEQUENCE [LARGE SCALE GENOMIC DNA]</scope>
    <source>
        <strain evidence="1 2">PCC 7113</strain>
    </source>
</reference>
<gene>
    <name evidence="1" type="ORF">Mic7113_1647</name>
</gene>
<dbReference type="eggNOG" id="ENOG5033BQC">
    <property type="taxonomic scope" value="Bacteria"/>
</dbReference>
<evidence type="ECO:0000313" key="2">
    <source>
        <dbReference type="Proteomes" id="UP000010471"/>
    </source>
</evidence>
<dbReference type="KEGG" id="mic:Mic7113_1647"/>
<keyword evidence="2" id="KW-1185">Reference proteome</keyword>
<accession>K9WDB7</accession>
<dbReference type="RefSeq" id="WP_015181673.1">
    <property type="nucleotide sequence ID" value="NC_019738.1"/>
</dbReference>
<proteinExistence type="predicted"/>
<name>K9WDB7_9CYAN</name>
<evidence type="ECO:0000313" key="1">
    <source>
        <dbReference type="EMBL" id="AFZ17517.1"/>
    </source>
</evidence>
<organism evidence="1 2">
    <name type="scientific">Allocoleopsis franciscana PCC 7113</name>
    <dbReference type="NCBI Taxonomy" id="1173027"/>
    <lineage>
        <taxon>Bacteria</taxon>
        <taxon>Bacillati</taxon>
        <taxon>Cyanobacteriota</taxon>
        <taxon>Cyanophyceae</taxon>
        <taxon>Coleofasciculales</taxon>
        <taxon>Coleofasciculaceae</taxon>
        <taxon>Allocoleopsis</taxon>
        <taxon>Allocoleopsis franciscana</taxon>
    </lineage>
</organism>
<dbReference type="Proteomes" id="UP000010471">
    <property type="component" value="Chromosome"/>
</dbReference>